<dbReference type="InterPro" id="IPR012337">
    <property type="entry name" value="RNaseH-like_sf"/>
</dbReference>
<dbReference type="PANTHER" id="PTHR47331">
    <property type="entry name" value="PHD-TYPE DOMAIN-CONTAINING PROTEIN"/>
    <property type="match status" value="1"/>
</dbReference>
<dbReference type="SUPFAM" id="SSF53098">
    <property type="entry name" value="Ribonuclease H-like"/>
    <property type="match status" value="1"/>
</dbReference>
<evidence type="ECO:0000313" key="4">
    <source>
        <dbReference type="Proteomes" id="UP000719412"/>
    </source>
</evidence>
<accession>A0A8J6H7K9</accession>
<gene>
    <name evidence="3" type="ORF">GEV33_014063</name>
</gene>
<feature type="domain" description="Integrase zinc-binding" evidence="1">
    <location>
        <begin position="67"/>
        <end position="118"/>
    </location>
</feature>
<dbReference type="Pfam" id="PF17921">
    <property type="entry name" value="Integrase_H2C2"/>
    <property type="match status" value="1"/>
</dbReference>
<organism evidence="3 4">
    <name type="scientific">Tenebrio molitor</name>
    <name type="common">Yellow mealworm beetle</name>
    <dbReference type="NCBI Taxonomy" id="7067"/>
    <lineage>
        <taxon>Eukaryota</taxon>
        <taxon>Metazoa</taxon>
        <taxon>Ecdysozoa</taxon>
        <taxon>Arthropoda</taxon>
        <taxon>Hexapoda</taxon>
        <taxon>Insecta</taxon>
        <taxon>Pterygota</taxon>
        <taxon>Neoptera</taxon>
        <taxon>Endopterygota</taxon>
        <taxon>Coleoptera</taxon>
        <taxon>Polyphaga</taxon>
        <taxon>Cucujiformia</taxon>
        <taxon>Tenebrionidae</taxon>
        <taxon>Tenebrio</taxon>
    </lineage>
</organism>
<proteinExistence type="predicted"/>
<reference evidence="3" key="2">
    <citation type="submission" date="2021-08" db="EMBL/GenBank/DDBJ databases">
        <authorList>
            <person name="Eriksson T."/>
        </authorList>
    </citation>
    <scope>NUCLEOTIDE SEQUENCE</scope>
    <source>
        <strain evidence="3">Stoneville</strain>
        <tissue evidence="3">Whole head</tissue>
    </source>
</reference>
<comment type="caution">
    <text evidence="3">The sequence shown here is derived from an EMBL/GenBank/DDBJ whole genome shotgun (WGS) entry which is preliminary data.</text>
</comment>
<dbReference type="InterPro" id="IPR041588">
    <property type="entry name" value="Integrase_H2C2"/>
</dbReference>
<evidence type="ECO:0008006" key="5">
    <source>
        <dbReference type="Google" id="ProtNLM"/>
    </source>
</evidence>
<feature type="domain" description="DUF5641" evidence="2">
    <location>
        <begin position="323"/>
        <end position="391"/>
    </location>
</feature>
<reference evidence="3" key="1">
    <citation type="journal article" date="2020" name="J Insects Food Feed">
        <title>The yellow mealworm (Tenebrio molitor) genome: a resource for the emerging insects as food and feed industry.</title>
        <authorList>
            <person name="Eriksson T."/>
            <person name="Andere A."/>
            <person name="Kelstrup H."/>
            <person name="Emery V."/>
            <person name="Picard C."/>
        </authorList>
    </citation>
    <scope>NUCLEOTIDE SEQUENCE</scope>
    <source>
        <strain evidence="3">Stoneville</strain>
        <tissue evidence="3">Whole head</tissue>
    </source>
</reference>
<name>A0A8J6H7K9_TENMO</name>
<dbReference type="InterPro" id="IPR036397">
    <property type="entry name" value="RNaseH_sf"/>
</dbReference>
<protein>
    <recommendedName>
        <fullName evidence="5">Integrase catalytic domain-containing protein</fullName>
    </recommendedName>
</protein>
<dbReference type="InterPro" id="IPR040676">
    <property type="entry name" value="DUF5641"/>
</dbReference>
<dbReference type="EMBL" id="JABDTM020028577">
    <property type="protein sequence ID" value="KAH0808728.1"/>
    <property type="molecule type" value="Genomic_DNA"/>
</dbReference>
<dbReference type="Pfam" id="PF18701">
    <property type="entry name" value="DUF5641"/>
    <property type="match status" value="1"/>
</dbReference>
<keyword evidence="4" id="KW-1185">Reference proteome</keyword>
<dbReference type="Gene3D" id="3.30.420.10">
    <property type="entry name" value="Ribonuclease H-like superfamily/Ribonuclease H"/>
    <property type="match status" value="1"/>
</dbReference>
<dbReference type="AlphaFoldDB" id="A0A8J6H7K9"/>
<dbReference type="GO" id="GO:0003676">
    <property type="term" value="F:nucleic acid binding"/>
    <property type="evidence" value="ECO:0007669"/>
    <property type="project" value="InterPro"/>
</dbReference>
<evidence type="ECO:0000259" key="2">
    <source>
        <dbReference type="Pfam" id="PF18701"/>
    </source>
</evidence>
<evidence type="ECO:0000313" key="3">
    <source>
        <dbReference type="EMBL" id="KAH0808728.1"/>
    </source>
</evidence>
<sequence length="398" mass="44805">MLTSSELQHAETCIIKIVQAELFSSEINDIKSKDKGGILRVGGRLQNSTLNFNIKHQILLPKGHVVTKLIIRGTHIEEMHAGVQNTLAAVRQKYWPIAGRNVVRQIIHQCVKYYRTKPTPFVELMGNLPSDRVTPARPFIHCGLDYLGPLQVKQFRGRATKAIHLELVYDYTTESFLNALKRMMARRGKVKRLMSDNGSNFVGANRALQSILKSLFISKEFESDIMSYLTDQGIEWTFIPPSSPYMGGSLLITAEEMHTLLTLIESCLNSRPITPMSSDPNDLEPLTAGHFLIELRLRPRLNQIFKISPTTGFRVGSELKNYQRNKWQRRSQTPLDVGTMVIIRDDNLPPLLWKMGRVAALHPGSDGIVRVISVKTASGITKRGINRVCVLPIDESAQ</sequence>
<dbReference type="Proteomes" id="UP000719412">
    <property type="component" value="Unassembled WGS sequence"/>
</dbReference>
<evidence type="ECO:0000259" key="1">
    <source>
        <dbReference type="Pfam" id="PF17921"/>
    </source>
</evidence>
<dbReference type="PANTHER" id="PTHR47331:SF1">
    <property type="entry name" value="GAG-LIKE PROTEIN"/>
    <property type="match status" value="1"/>
</dbReference>